<accession>A0AC34RHM6</accession>
<reference evidence="2" key="1">
    <citation type="submission" date="2022-11" db="UniProtKB">
        <authorList>
            <consortium name="WormBaseParasite"/>
        </authorList>
    </citation>
    <scope>IDENTIFICATION</scope>
</reference>
<dbReference type="WBParaSite" id="JU765_v2.g7014.t1">
    <property type="protein sequence ID" value="JU765_v2.g7014.t1"/>
    <property type="gene ID" value="JU765_v2.g7014"/>
</dbReference>
<evidence type="ECO:0000313" key="2">
    <source>
        <dbReference type="WBParaSite" id="JU765_v2.g7014.t1"/>
    </source>
</evidence>
<protein>
    <submittedName>
        <fullName evidence="2">Uncharacterized protein</fullName>
    </submittedName>
</protein>
<proteinExistence type="predicted"/>
<organism evidence="1 2">
    <name type="scientific">Panagrolaimus sp. JU765</name>
    <dbReference type="NCBI Taxonomy" id="591449"/>
    <lineage>
        <taxon>Eukaryota</taxon>
        <taxon>Metazoa</taxon>
        <taxon>Ecdysozoa</taxon>
        <taxon>Nematoda</taxon>
        <taxon>Chromadorea</taxon>
        <taxon>Rhabditida</taxon>
        <taxon>Tylenchina</taxon>
        <taxon>Panagrolaimomorpha</taxon>
        <taxon>Panagrolaimoidea</taxon>
        <taxon>Panagrolaimidae</taxon>
        <taxon>Panagrolaimus</taxon>
    </lineage>
</organism>
<name>A0AC34RHM6_9BILA</name>
<dbReference type="Proteomes" id="UP000887576">
    <property type="component" value="Unplaced"/>
</dbReference>
<evidence type="ECO:0000313" key="1">
    <source>
        <dbReference type="Proteomes" id="UP000887576"/>
    </source>
</evidence>
<sequence>MSTFHQIARSIDGSEEVRKKIALLQNLYDSAVRDFSREHLNLNRLKMEHVEIIKNSQISAAKITRMKTEMEKLQL</sequence>